<reference evidence="5 6" key="1">
    <citation type="submission" date="2015-06" db="EMBL/GenBank/DDBJ databases">
        <title>Draft genome assembly of filamentous brackish cyanobacterium Limnoraphis robusta strain CS-951.</title>
        <authorList>
            <person name="Willis A."/>
            <person name="Parks M."/>
            <person name="Burford M.A."/>
        </authorList>
    </citation>
    <scope>NUCLEOTIDE SEQUENCE [LARGE SCALE GENOMIC DNA]</scope>
    <source>
        <strain evidence="5 6">CS-951</strain>
    </source>
</reference>
<dbReference type="Gene3D" id="3.40.30.10">
    <property type="entry name" value="Glutaredoxin"/>
    <property type="match status" value="1"/>
</dbReference>
<dbReference type="PROSITE" id="PS50405">
    <property type="entry name" value="GST_CTER"/>
    <property type="match status" value="1"/>
</dbReference>
<protein>
    <submittedName>
        <fullName evidence="5">Glutathione S-transferase</fullName>
    </submittedName>
</protein>
<dbReference type="Proteomes" id="UP000033607">
    <property type="component" value="Unassembled WGS sequence"/>
</dbReference>
<evidence type="ECO:0000313" key="6">
    <source>
        <dbReference type="Proteomes" id="UP000033607"/>
    </source>
</evidence>
<keyword evidence="2 5" id="KW-0808">Transferase</keyword>
<dbReference type="Pfam" id="PF13410">
    <property type="entry name" value="GST_C_2"/>
    <property type="match status" value="1"/>
</dbReference>
<dbReference type="PANTHER" id="PTHR44051">
    <property type="entry name" value="GLUTATHIONE S-TRANSFERASE-RELATED"/>
    <property type="match status" value="1"/>
</dbReference>
<dbReference type="GO" id="GO:0016740">
    <property type="term" value="F:transferase activity"/>
    <property type="evidence" value="ECO:0007669"/>
    <property type="project" value="UniProtKB-KW"/>
</dbReference>
<dbReference type="InterPro" id="IPR036249">
    <property type="entry name" value="Thioredoxin-like_sf"/>
</dbReference>
<dbReference type="InterPro" id="IPR040079">
    <property type="entry name" value="Glutathione_S-Trfase"/>
</dbReference>
<dbReference type="CDD" id="cd03206">
    <property type="entry name" value="GST_C_7"/>
    <property type="match status" value="1"/>
</dbReference>
<accession>A0A0F5YGB3</accession>
<dbReference type="AlphaFoldDB" id="A0A0F5YGB3"/>
<dbReference type="RefSeq" id="WP_046278986.1">
    <property type="nucleotide sequence ID" value="NZ_LATL02000114.1"/>
</dbReference>
<feature type="domain" description="GST N-terminal" evidence="3">
    <location>
        <begin position="1"/>
        <end position="81"/>
    </location>
</feature>
<dbReference type="OrthoDB" id="465590at2"/>
<evidence type="ECO:0000256" key="2">
    <source>
        <dbReference type="ARBA" id="ARBA00022679"/>
    </source>
</evidence>
<proteinExistence type="inferred from homology"/>
<dbReference type="InterPro" id="IPR010987">
    <property type="entry name" value="Glutathione-S-Trfase_C-like"/>
</dbReference>
<dbReference type="SUPFAM" id="SSF52833">
    <property type="entry name" value="Thioredoxin-like"/>
    <property type="match status" value="1"/>
</dbReference>
<evidence type="ECO:0000313" key="5">
    <source>
        <dbReference type="EMBL" id="KKD37672.1"/>
    </source>
</evidence>
<dbReference type="InterPro" id="IPR004045">
    <property type="entry name" value="Glutathione_S-Trfase_N"/>
</dbReference>
<dbReference type="PROSITE" id="PS50404">
    <property type="entry name" value="GST_NTER"/>
    <property type="match status" value="1"/>
</dbReference>
<dbReference type="SFLD" id="SFLDG00358">
    <property type="entry name" value="Main_(cytGST)"/>
    <property type="match status" value="1"/>
</dbReference>
<evidence type="ECO:0000256" key="1">
    <source>
        <dbReference type="ARBA" id="ARBA00007409"/>
    </source>
</evidence>
<organism evidence="5 6">
    <name type="scientific">Limnoraphis robusta CS-951</name>
    <dbReference type="NCBI Taxonomy" id="1637645"/>
    <lineage>
        <taxon>Bacteria</taxon>
        <taxon>Bacillati</taxon>
        <taxon>Cyanobacteriota</taxon>
        <taxon>Cyanophyceae</taxon>
        <taxon>Oscillatoriophycideae</taxon>
        <taxon>Oscillatoriales</taxon>
        <taxon>Sirenicapillariaceae</taxon>
        <taxon>Limnoraphis</taxon>
    </lineage>
</organism>
<name>A0A0F5YGB3_9CYAN</name>
<dbReference type="Gene3D" id="1.20.1050.10">
    <property type="match status" value="1"/>
</dbReference>
<dbReference type="SFLD" id="SFLDG01151">
    <property type="entry name" value="Main.2:_Nu-like"/>
    <property type="match status" value="1"/>
</dbReference>
<comment type="similarity">
    <text evidence="1">Belongs to the GST superfamily.</text>
</comment>
<dbReference type="PATRIC" id="fig|1637645.4.peg.2325"/>
<dbReference type="CDD" id="cd03056">
    <property type="entry name" value="GST_N_4"/>
    <property type="match status" value="1"/>
</dbReference>
<dbReference type="InterPro" id="IPR036282">
    <property type="entry name" value="Glutathione-S-Trfase_C_sf"/>
</dbReference>
<dbReference type="SFLD" id="SFLDS00019">
    <property type="entry name" value="Glutathione_Transferase_(cytos"/>
    <property type="match status" value="1"/>
</dbReference>
<dbReference type="FunFam" id="3.40.30.10:FF:000039">
    <property type="entry name" value="Glutathione S-transferase domain"/>
    <property type="match status" value="1"/>
</dbReference>
<sequence length="205" mass="23588">MIKLYGHEMSGNTHKVRLFLSLLHLEYEYIQLDLMKGEHKQPEFLKINPFGQVPVLIDGETVFQDAQAILVYLARQYGGEDWFPTDAESMSRVIRWLSTTAGEIRQGPENARLYYVFGATSINIERATQKSHFILNLLNDHLSERTWLEFERPTIADIAAFPYVALARDGHIELDQYPHVLRWIEQVKKQPGFLGMPGIEALTSV</sequence>
<dbReference type="PANTHER" id="PTHR44051:SF2">
    <property type="entry name" value="HYPOTHETICAL GLUTATHIONE S-TRANSFERASE LIKE PROTEIN"/>
    <property type="match status" value="1"/>
</dbReference>
<feature type="domain" description="GST C-terminal" evidence="4">
    <location>
        <begin position="86"/>
        <end position="205"/>
    </location>
</feature>
<comment type="caution">
    <text evidence="5">The sequence shown here is derived from an EMBL/GenBank/DDBJ whole genome shotgun (WGS) entry which is preliminary data.</text>
</comment>
<gene>
    <name evidence="5" type="ORF">WN50_13065</name>
</gene>
<evidence type="ECO:0000259" key="3">
    <source>
        <dbReference type="PROSITE" id="PS50404"/>
    </source>
</evidence>
<evidence type="ECO:0000259" key="4">
    <source>
        <dbReference type="PROSITE" id="PS50405"/>
    </source>
</evidence>
<dbReference type="Pfam" id="PF02798">
    <property type="entry name" value="GST_N"/>
    <property type="match status" value="1"/>
</dbReference>
<dbReference type="SUPFAM" id="SSF47616">
    <property type="entry name" value="GST C-terminal domain-like"/>
    <property type="match status" value="1"/>
</dbReference>
<dbReference type="EMBL" id="LATL02000114">
    <property type="protein sequence ID" value="KKD37672.1"/>
    <property type="molecule type" value="Genomic_DNA"/>
</dbReference>